<gene>
    <name evidence="1" type="ORF">J8273_0452</name>
</gene>
<sequence>MPSIKLEKASALKHLNQARNEYGQADERLYANPSAWPTVSSIRTNSSPAVSLRATLSTPKVESRSSTPVFATPQPRSALRPAMFTPATGRKKEVKDMDEVLSMLRSTNIGPSTATAKRSPQRIPASTRALTDILEGSQLLLKSINEGRRADAAPYRPMYKPAHASGNYGESLARCAELLGME</sequence>
<keyword evidence="2" id="KW-1185">Reference proteome</keyword>
<dbReference type="EMBL" id="JAHDYR010000012">
    <property type="protein sequence ID" value="KAG9395232.1"/>
    <property type="molecule type" value="Genomic_DNA"/>
</dbReference>
<accession>A0A8J6BDI3</accession>
<dbReference type="Proteomes" id="UP000717585">
    <property type="component" value="Unassembled WGS sequence"/>
</dbReference>
<proteinExistence type="predicted"/>
<evidence type="ECO:0000313" key="1">
    <source>
        <dbReference type="EMBL" id="KAG9395232.1"/>
    </source>
</evidence>
<organism evidence="1 2">
    <name type="scientific">Carpediemonas membranifera</name>
    <dbReference type="NCBI Taxonomy" id="201153"/>
    <lineage>
        <taxon>Eukaryota</taxon>
        <taxon>Metamonada</taxon>
        <taxon>Carpediemonas-like organisms</taxon>
        <taxon>Carpediemonas</taxon>
    </lineage>
</organism>
<reference evidence="1" key="1">
    <citation type="submission" date="2021-05" db="EMBL/GenBank/DDBJ databases">
        <title>A free-living protist that lacks canonical eukaryotic 1 DNA replication and segregation systems.</title>
        <authorList>
            <person name="Salas-Leiva D.E."/>
            <person name="Tromer E.C."/>
            <person name="Curtis B.A."/>
            <person name="Jerlstrom-Hultqvist J."/>
            <person name="Kolisko M."/>
            <person name="Yi Z."/>
            <person name="Salas-Leiva J.S."/>
            <person name="Gallot-Lavallee L."/>
            <person name="Kops G.J.P.L."/>
            <person name="Archibald J.M."/>
            <person name="Simpson A.G.B."/>
            <person name="Roger A.J."/>
        </authorList>
    </citation>
    <scope>NUCLEOTIDE SEQUENCE</scope>
    <source>
        <strain evidence="1">BICM</strain>
    </source>
</reference>
<protein>
    <submittedName>
        <fullName evidence="1">Uncharacterized protein</fullName>
    </submittedName>
</protein>
<name>A0A8J6BDI3_9EUKA</name>
<evidence type="ECO:0000313" key="2">
    <source>
        <dbReference type="Proteomes" id="UP000717585"/>
    </source>
</evidence>
<comment type="caution">
    <text evidence="1">The sequence shown here is derived from an EMBL/GenBank/DDBJ whole genome shotgun (WGS) entry which is preliminary data.</text>
</comment>
<dbReference type="AlphaFoldDB" id="A0A8J6BDI3"/>